<dbReference type="EMBL" id="AP023213">
    <property type="protein sequence ID" value="BCG47916.1"/>
    <property type="molecule type" value="Genomic_DNA"/>
</dbReference>
<keyword evidence="2" id="KW-1185">Reference proteome</keyword>
<protein>
    <submittedName>
        <fullName evidence="1">Uncharacterized protein</fullName>
    </submittedName>
</protein>
<gene>
    <name evidence="1" type="ORF">GEOBRER4_n2767</name>
</gene>
<name>A0A6S6M7T7_9BACT</name>
<evidence type="ECO:0000313" key="2">
    <source>
        <dbReference type="Proteomes" id="UP000515472"/>
    </source>
</evidence>
<reference evidence="1 2" key="1">
    <citation type="submission" date="2020-06" db="EMBL/GenBank/DDBJ databases">
        <title>Interaction of electrochemicaly active bacteria, Geobacter bremensis R4 on different carbon anode.</title>
        <authorList>
            <person name="Meng L."/>
            <person name="Yoshida N."/>
        </authorList>
    </citation>
    <scope>NUCLEOTIDE SEQUENCE [LARGE SCALE GENOMIC DNA]</scope>
    <source>
        <strain evidence="1 2">R4</strain>
    </source>
</reference>
<evidence type="ECO:0000313" key="1">
    <source>
        <dbReference type="EMBL" id="BCG47916.1"/>
    </source>
</evidence>
<proteinExistence type="predicted"/>
<dbReference type="KEGG" id="gbn:GEOBRER4_26660"/>
<accession>A0A6S6M7T7</accession>
<dbReference type="Proteomes" id="UP000515472">
    <property type="component" value="Chromosome"/>
</dbReference>
<dbReference type="RefSeq" id="WP_185242740.1">
    <property type="nucleotide sequence ID" value="NZ_AP023213.1"/>
</dbReference>
<dbReference type="AlphaFoldDB" id="A0A6S6M7T7"/>
<sequence>MADSLFPAVEKYIENEGLLNKMKGYQAQLYRIMGQGSTRAKGLDLPPASIERRIELVSFKPLQDASAPKAIIAEIDQIRRELERELSFLKKTDEQKKLANQVLRGLGVSQSGIKDNRFYVGRLILSCENSGRAWTWSLTPHYPIIENIPPDLNYIQKAYFRAEELFKEILLAPDIFEEKLNLSWLIARHFSTGEKVLIIDVARMFKVAGQSEKFWSTPKKATFVDLVDAAFIANLINWMKQSGERSFSFSQATLHQAHGKHAKAFYLPVNTEGTQTRPVIYIDKK</sequence>
<organism evidence="1 2">
    <name type="scientific">Citrifermentans bremense</name>
    <dbReference type="NCBI Taxonomy" id="60035"/>
    <lineage>
        <taxon>Bacteria</taxon>
        <taxon>Pseudomonadati</taxon>
        <taxon>Thermodesulfobacteriota</taxon>
        <taxon>Desulfuromonadia</taxon>
        <taxon>Geobacterales</taxon>
        <taxon>Geobacteraceae</taxon>
        <taxon>Citrifermentans</taxon>
    </lineage>
</organism>